<dbReference type="AlphaFoldDB" id="A0A6A4T363"/>
<sequence>MRSADRNIWDVDLTALLLLHVLIFFFIPEKVSPPQSPRLLRHRIKGRRDDCKGEKIETALRSGKSLARKIRGAG</sequence>
<dbReference type="Proteomes" id="UP000438429">
    <property type="component" value="Unassembled WGS sequence"/>
</dbReference>
<name>A0A6A4T363_SCOMX</name>
<dbReference type="EMBL" id="VEVO01000006">
    <property type="protein sequence ID" value="KAF0040523.1"/>
    <property type="molecule type" value="Genomic_DNA"/>
</dbReference>
<evidence type="ECO:0000313" key="1">
    <source>
        <dbReference type="EMBL" id="KAF0040523.1"/>
    </source>
</evidence>
<gene>
    <name evidence="1" type="ORF">F2P81_006421</name>
</gene>
<reference evidence="1 2" key="1">
    <citation type="submission" date="2019-06" db="EMBL/GenBank/DDBJ databases">
        <title>Draft genomes of female and male turbot (Scophthalmus maximus).</title>
        <authorList>
            <person name="Xu H."/>
            <person name="Xu X.-W."/>
            <person name="Shao C."/>
            <person name="Chen S."/>
        </authorList>
    </citation>
    <scope>NUCLEOTIDE SEQUENCE [LARGE SCALE GENOMIC DNA]</scope>
    <source>
        <strain evidence="1">Ysfricsl-2016a</strain>
        <tissue evidence="1">Blood</tissue>
    </source>
</reference>
<proteinExistence type="predicted"/>
<organism evidence="1 2">
    <name type="scientific">Scophthalmus maximus</name>
    <name type="common">Turbot</name>
    <name type="synonym">Psetta maxima</name>
    <dbReference type="NCBI Taxonomy" id="52904"/>
    <lineage>
        <taxon>Eukaryota</taxon>
        <taxon>Metazoa</taxon>
        <taxon>Chordata</taxon>
        <taxon>Craniata</taxon>
        <taxon>Vertebrata</taxon>
        <taxon>Euteleostomi</taxon>
        <taxon>Actinopterygii</taxon>
        <taxon>Neopterygii</taxon>
        <taxon>Teleostei</taxon>
        <taxon>Neoteleostei</taxon>
        <taxon>Acanthomorphata</taxon>
        <taxon>Carangaria</taxon>
        <taxon>Pleuronectiformes</taxon>
        <taxon>Pleuronectoidei</taxon>
        <taxon>Scophthalmidae</taxon>
        <taxon>Scophthalmus</taxon>
    </lineage>
</organism>
<comment type="caution">
    <text evidence="1">The sequence shown here is derived from an EMBL/GenBank/DDBJ whole genome shotgun (WGS) entry which is preliminary data.</text>
</comment>
<evidence type="ECO:0000313" key="2">
    <source>
        <dbReference type="Proteomes" id="UP000438429"/>
    </source>
</evidence>
<accession>A0A6A4T363</accession>
<protein>
    <submittedName>
        <fullName evidence="1">Uncharacterized protein</fullName>
    </submittedName>
</protein>